<evidence type="ECO:0000256" key="1">
    <source>
        <dbReference type="ARBA" id="ARBA00006484"/>
    </source>
</evidence>
<dbReference type="InterPro" id="IPR036291">
    <property type="entry name" value="NAD(P)-bd_dom_sf"/>
</dbReference>
<dbReference type="OrthoDB" id="9808814at2"/>
<dbReference type="RefSeq" id="WP_104829610.1">
    <property type="nucleotide sequence ID" value="NZ_PJCH01000005.1"/>
</dbReference>
<dbReference type="GO" id="GO:0016491">
    <property type="term" value="F:oxidoreductase activity"/>
    <property type="evidence" value="ECO:0007669"/>
    <property type="project" value="UniProtKB-KW"/>
</dbReference>
<dbReference type="SUPFAM" id="SSF51735">
    <property type="entry name" value="NAD(P)-binding Rossmann-fold domains"/>
    <property type="match status" value="1"/>
</dbReference>
<organism evidence="4 5">
    <name type="scientific">Hyphococcus luteus</name>
    <dbReference type="NCBI Taxonomy" id="2058213"/>
    <lineage>
        <taxon>Bacteria</taxon>
        <taxon>Pseudomonadati</taxon>
        <taxon>Pseudomonadota</taxon>
        <taxon>Alphaproteobacteria</taxon>
        <taxon>Parvularculales</taxon>
        <taxon>Parvularculaceae</taxon>
        <taxon>Hyphococcus</taxon>
    </lineage>
</organism>
<dbReference type="Pfam" id="PF00106">
    <property type="entry name" value="adh_short"/>
    <property type="match status" value="1"/>
</dbReference>
<evidence type="ECO:0000256" key="2">
    <source>
        <dbReference type="ARBA" id="ARBA00023002"/>
    </source>
</evidence>
<dbReference type="PRINTS" id="PR00080">
    <property type="entry name" value="SDRFAMILY"/>
</dbReference>
<dbReference type="InterPro" id="IPR002347">
    <property type="entry name" value="SDR_fam"/>
</dbReference>
<dbReference type="AlphaFoldDB" id="A0A2S7K7B0"/>
<evidence type="ECO:0000313" key="4">
    <source>
        <dbReference type="EMBL" id="PQA88366.1"/>
    </source>
</evidence>
<comment type="caution">
    <text evidence="4">The sequence shown here is derived from an EMBL/GenBank/DDBJ whole genome shotgun (WGS) entry which is preliminary data.</text>
</comment>
<dbReference type="PRINTS" id="PR00081">
    <property type="entry name" value="GDHRDH"/>
</dbReference>
<keyword evidence="2" id="KW-0560">Oxidoreductase</keyword>
<reference evidence="4 5" key="1">
    <citation type="submission" date="2017-12" db="EMBL/GenBank/DDBJ databases">
        <authorList>
            <person name="Hurst M.R.H."/>
        </authorList>
    </citation>
    <scope>NUCLEOTIDE SEQUENCE [LARGE SCALE GENOMIC DNA]</scope>
    <source>
        <strain evidence="4 5">SY-3-19</strain>
    </source>
</reference>
<dbReference type="InterPro" id="IPR051019">
    <property type="entry name" value="VLCFA-Steroid_DH"/>
</dbReference>
<name>A0A2S7K7B0_9PROT</name>
<dbReference type="PANTHER" id="PTHR43899:SF13">
    <property type="entry name" value="RH59310P"/>
    <property type="match status" value="1"/>
</dbReference>
<sequence length="270" mass="29406">MTYKNKWALVTGASAGIGATFARSYAAKGANIVLVARREERMRDLAAELEERHGVKTRIVAADLAEPDAPQRIYDALSADGIVVDILVNNAGFGLPGVYTENDWAAHRAYLELMLVSYAHMTRLFLPGMLARDYGRIIQVASLAGLVPGSAGHTLYGPSKAFLISFAQSIAAECDGTGVNSSAVCPGFTYSEFHDVNKTRGLVSQLPKHMFMEAEPVVEGAIDAVEKGRAVYVPGAWNKFTAWLARTLPRSWAEKMVTNQSKRFRKQTGH</sequence>
<dbReference type="Proteomes" id="UP000239504">
    <property type="component" value="Unassembled WGS sequence"/>
</dbReference>
<proteinExistence type="inferred from homology"/>
<dbReference type="PIRSF" id="PIRSF000126">
    <property type="entry name" value="11-beta-HSD1"/>
    <property type="match status" value="1"/>
</dbReference>
<dbReference type="EMBL" id="PJCH01000005">
    <property type="protein sequence ID" value="PQA88366.1"/>
    <property type="molecule type" value="Genomic_DNA"/>
</dbReference>
<evidence type="ECO:0000313" key="5">
    <source>
        <dbReference type="Proteomes" id="UP000239504"/>
    </source>
</evidence>
<accession>A0A2S7K7B0</accession>
<keyword evidence="5" id="KW-1185">Reference proteome</keyword>
<dbReference type="Gene3D" id="3.40.50.720">
    <property type="entry name" value="NAD(P)-binding Rossmann-like Domain"/>
    <property type="match status" value="1"/>
</dbReference>
<dbReference type="PANTHER" id="PTHR43899">
    <property type="entry name" value="RH59310P"/>
    <property type="match status" value="1"/>
</dbReference>
<protein>
    <submittedName>
        <fullName evidence="4">Dehydrogenase</fullName>
    </submittedName>
</protein>
<evidence type="ECO:0000256" key="3">
    <source>
        <dbReference type="RuleBase" id="RU000363"/>
    </source>
</evidence>
<comment type="similarity">
    <text evidence="1 3">Belongs to the short-chain dehydrogenases/reductases (SDR) family.</text>
</comment>
<gene>
    <name evidence="4" type="ORF">CW354_08700</name>
</gene>